<sequence>MQYRKGQIVGYVEASGRLAVPAMPDSWHVLQVMPGRDAKVIKAFAERCISGWSPIVVHFVQRGNGQQARRPHLGRRIEKAFLPGLIFLPDFELSRLGEIRSIPDVDNLLNFGELRSWLNATEMQLLRDIVKIENLLPSRRRWALAQLFLKYGFISVAQAEDKTKLRVGRQIRVADGVFSGLRGLIERIDSNGRLSAYVGDGKHGVKVSGLTEAQIELID</sequence>
<evidence type="ECO:0000313" key="1">
    <source>
        <dbReference type="EMBL" id="NVL07466.1"/>
    </source>
</evidence>
<organism evidence="1">
    <name type="scientific">Bradyrhizobium quebecense</name>
    <dbReference type="NCBI Taxonomy" id="2748629"/>
    <lineage>
        <taxon>Bacteria</taxon>
        <taxon>Pseudomonadati</taxon>
        <taxon>Pseudomonadota</taxon>
        <taxon>Alphaproteobacteria</taxon>
        <taxon>Hyphomicrobiales</taxon>
        <taxon>Nitrobacteraceae</taxon>
        <taxon>Bradyrhizobium</taxon>
    </lineage>
</organism>
<dbReference type="SUPFAM" id="SSF82679">
    <property type="entry name" value="N-utilization substance G protein NusG, N-terminal domain"/>
    <property type="match status" value="1"/>
</dbReference>
<gene>
    <name evidence="1" type="ORF">HU230_17330</name>
</gene>
<dbReference type="GO" id="GO:0006354">
    <property type="term" value="P:DNA-templated transcription elongation"/>
    <property type="evidence" value="ECO:0007669"/>
    <property type="project" value="InterPro"/>
</dbReference>
<proteinExistence type="predicted"/>
<dbReference type="EMBL" id="JABWSX010000001">
    <property type="protein sequence ID" value="NVL07466.1"/>
    <property type="molecule type" value="Genomic_DNA"/>
</dbReference>
<dbReference type="RefSeq" id="WP_176531133.1">
    <property type="nucleotide sequence ID" value="NZ_CP088022.1"/>
</dbReference>
<reference evidence="1" key="1">
    <citation type="submission" date="2020-06" db="EMBL/GenBank/DDBJ databases">
        <title>Whole Genome Sequence of Bradyrhizobium sp. Strain 66S1MB.</title>
        <authorList>
            <person name="Bromfield E."/>
            <person name="Cloutier S."/>
        </authorList>
    </citation>
    <scope>NUCLEOTIDE SEQUENCE</scope>
    <source>
        <strain evidence="1">66S1MB</strain>
    </source>
</reference>
<accession>A0A973WQ77</accession>
<comment type="caution">
    <text evidence="1">The sequence shown here is derived from an EMBL/GenBank/DDBJ whole genome shotgun (WGS) entry which is preliminary data.</text>
</comment>
<dbReference type="AlphaFoldDB" id="A0A973WQ77"/>
<dbReference type="InterPro" id="IPR036735">
    <property type="entry name" value="NGN_dom_sf"/>
</dbReference>
<protein>
    <recommendedName>
        <fullName evidence="2">NusG-like N-terminal domain-containing protein</fullName>
    </recommendedName>
</protein>
<evidence type="ECO:0008006" key="2">
    <source>
        <dbReference type="Google" id="ProtNLM"/>
    </source>
</evidence>
<name>A0A973WQ77_9BRAD</name>